<comment type="caution">
    <text evidence="1">The sequence shown here is derived from an EMBL/GenBank/DDBJ whole genome shotgun (WGS) entry which is preliminary data.</text>
</comment>
<organism evidence="1 2">
    <name type="scientific">Diploscapter pachys</name>
    <dbReference type="NCBI Taxonomy" id="2018661"/>
    <lineage>
        <taxon>Eukaryota</taxon>
        <taxon>Metazoa</taxon>
        <taxon>Ecdysozoa</taxon>
        <taxon>Nematoda</taxon>
        <taxon>Chromadorea</taxon>
        <taxon>Rhabditida</taxon>
        <taxon>Rhabditina</taxon>
        <taxon>Rhabditomorpha</taxon>
        <taxon>Rhabditoidea</taxon>
        <taxon>Rhabditidae</taxon>
        <taxon>Diploscapter</taxon>
    </lineage>
</organism>
<dbReference type="Proteomes" id="UP000218231">
    <property type="component" value="Unassembled WGS sequence"/>
</dbReference>
<evidence type="ECO:0000313" key="1">
    <source>
        <dbReference type="EMBL" id="PAV86658.1"/>
    </source>
</evidence>
<name>A0A2A2LKS0_9BILA</name>
<keyword evidence="2" id="KW-1185">Reference proteome</keyword>
<accession>A0A2A2LKS0</accession>
<protein>
    <submittedName>
        <fullName evidence="1">Uncharacterized protein</fullName>
    </submittedName>
</protein>
<dbReference type="AlphaFoldDB" id="A0A2A2LKS0"/>
<evidence type="ECO:0000313" key="2">
    <source>
        <dbReference type="Proteomes" id="UP000218231"/>
    </source>
</evidence>
<gene>
    <name evidence="1" type="ORF">WR25_00851</name>
</gene>
<sequence>MYLCFSASLRLSVSLYLRSAPAVLTTSLQTGRASLFPSLCSLHSILYFSTEASHDVQSRARREQKEREKLNIKVETRHTSMQREEELGDENFLLWKWVFSLVPYRN</sequence>
<reference evidence="1 2" key="1">
    <citation type="journal article" date="2017" name="Curr. Biol.">
        <title>Genome architecture and evolution of a unichromosomal asexual nematode.</title>
        <authorList>
            <person name="Fradin H."/>
            <person name="Zegar C."/>
            <person name="Gutwein M."/>
            <person name="Lucas J."/>
            <person name="Kovtun M."/>
            <person name="Corcoran D."/>
            <person name="Baugh L.R."/>
            <person name="Kiontke K."/>
            <person name="Gunsalus K."/>
            <person name="Fitch D.H."/>
            <person name="Piano F."/>
        </authorList>
    </citation>
    <scope>NUCLEOTIDE SEQUENCE [LARGE SCALE GENOMIC DNA]</scope>
    <source>
        <strain evidence="1">PF1309</strain>
    </source>
</reference>
<proteinExistence type="predicted"/>
<dbReference type="EMBL" id="LIAE01006647">
    <property type="protein sequence ID" value="PAV86658.1"/>
    <property type="molecule type" value="Genomic_DNA"/>
</dbReference>